<reference evidence="7 9" key="1">
    <citation type="submission" date="2015-09" db="EMBL/GenBank/DDBJ databases">
        <title>Identification and resolution of microdiversity through metagenomic sequencing of parallel consortia.</title>
        <authorList>
            <person name="Nelson W.C."/>
            <person name="Romine M.F."/>
            <person name="Lindemann S.R."/>
        </authorList>
    </citation>
    <scope>NUCLEOTIDE SEQUENCE [LARGE SCALE GENOMIC DNA]</scope>
    <source>
        <strain evidence="7">HL-109</strain>
    </source>
</reference>
<accession>A0A0P7X2T5</accession>
<dbReference type="EC" id="4.2.2.-" evidence="3"/>
<dbReference type="Pfam" id="PF03330">
    <property type="entry name" value="DPBB_1"/>
    <property type="match status" value="1"/>
</dbReference>
<dbReference type="Gene3D" id="2.40.40.10">
    <property type="entry name" value="RlpA-like domain"/>
    <property type="match status" value="1"/>
</dbReference>
<dbReference type="CDD" id="cd22268">
    <property type="entry name" value="DPBB_RlpA-like"/>
    <property type="match status" value="1"/>
</dbReference>
<dbReference type="GO" id="GO:0008932">
    <property type="term" value="F:lytic endotransglycosylase activity"/>
    <property type="evidence" value="ECO:0007669"/>
    <property type="project" value="UniProtKB-UniRule"/>
</dbReference>
<evidence type="ECO:0000259" key="6">
    <source>
        <dbReference type="Pfam" id="PF03330"/>
    </source>
</evidence>
<dbReference type="GO" id="GO:0000270">
    <property type="term" value="P:peptidoglycan metabolic process"/>
    <property type="evidence" value="ECO:0007669"/>
    <property type="project" value="UniProtKB-UniRule"/>
</dbReference>
<protein>
    <recommendedName>
        <fullName evidence="3">Endolytic peptidoglycan transglycosylase RlpA</fullName>
        <ecNumber evidence="3">4.2.2.-</ecNumber>
    </recommendedName>
</protein>
<dbReference type="InterPro" id="IPR034718">
    <property type="entry name" value="RlpA"/>
</dbReference>
<dbReference type="Proteomes" id="UP000050497">
    <property type="component" value="Unassembled WGS sequence"/>
</dbReference>
<name>A0A0P7X2T5_9HYPH</name>
<dbReference type="STRING" id="1653334.GA0071312_2623"/>
<reference evidence="8 10" key="2">
    <citation type="submission" date="2016-08" db="EMBL/GenBank/DDBJ databases">
        <authorList>
            <person name="Varghese N."/>
            <person name="Submissions Spin"/>
        </authorList>
    </citation>
    <scope>NUCLEOTIDE SEQUENCE [LARGE SCALE GENOMIC DNA]</scope>
    <source>
        <strain evidence="8 10">HL-109</strain>
    </source>
</reference>
<keyword evidence="10" id="KW-1185">Reference proteome</keyword>
<feature type="region of interest" description="Disordered" evidence="5">
    <location>
        <begin position="285"/>
        <end position="306"/>
    </location>
</feature>
<keyword evidence="2 3" id="KW-0961">Cell wall biogenesis/degradation</keyword>
<comment type="similarity">
    <text evidence="3 4">Belongs to the RlpA family.</text>
</comment>
<dbReference type="PANTHER" id="PTHR34183">
    <property type="entry name" value="ENDOLYTIC PEPTIDOGLYCAN TRANSGLYCOSYLASE RLPA"/>
    <property type="match status" value="1"/>
</dbReference>
<evidence type="ECO:0000256" key="4">
    <source>
        <dbReference type="RuleBase" id="RU003495"/>
    </source>
</evidence>
<dbReference type="EMBL" id="LJSX01000042">
    <property type="protein sequence ID" value="KPQ08719.1"/>
    <property type="molecule type" value="Genomic_DNA"/>
</dbReference>
<sequence length="306" mass="32482">MPDAVAFGMRRDAEPVTGLRGGAFRVVLVVGLGLALANCSGQTPTAKVDPKYGVAASPLVVSDGSEIPRGGGREMVGRSYTIAGRTYTPRRDENYSNRGLASWYGPGFHGRQTANGEVFDQYAISAAHTTMPLPSYARVTNLENNRSLIVRVNDRGPFHGNRIIDVSKTVAEALDFRQDGVGRVQVDYVGPAHVDGSDDQILVSTLRTDGQMAQLPDHDTRPGGTMLAESGPQQQSEPPVTHASFAQAEPESAASRQSRPSTGNGGGSVLAGLFFADPEVETQALSRDSAFGGLATANQRSLRRTQ</sequence>
<keyword evidence="1 3" id="KW-0456">Lyase</keyword>
<feature type="region of interest" description="Disordered" evidence="5">
    <location>
        <begin position="209"/>
        <end position="271"/>
    </location>
</feature>
<dbReference type="Proteomes" id="UP000182800">
    <property type="component" value="Unassembled WGS sequence"/>
</dbReference>
<evidence type="ECO:0000256" key="2">
    <source>
        <dbReference type="ARBA" id="ARBA00023316"/>
    </source>
</evidence>
<evidence type="ECO:0000313" key="8">
    <source>
        <dbReference type="EMBL" id="SCC81664.1"/>
    </source>
</evidence>
<dbReference type="HAMAP" id="MF_02071">
    <property type="entry name" value="RlpA"/>
    <property type="match status" value="1"/>
</dbReference>
<dbReference type="NCBIfam" id="TIGR00413">
    <property type="entry name" value="rlpA"/>
    <property type="match status" value="1"/>
</dbReference>
<proteinExistence type="inferred from homology"/>
<dbReference type="InterPro" id="IPR036908">
    <property type="entry name" value="RlpA-like_sf"/>
</dbReference>
<dbReference type="InterPro" id="IPR009009">
    <property type="entry name" value="RlpA-like_DPBB"/>
</dbReference>
<comment type="function">
    <text evidence="3">Lytic transglycosylase with a strong preference for naked glycan strands that lack stem peptides.</text>
</comment>
<evidence type="ECO:0000256" key="1">
    <source>
        <dbReference type="ARBA" id="ARBA00023239"/>
    </source>
</evidence>
<evidence type="ECO:0000256" key="5">
    <source>
        <dbReference type="SAM" id="MobiDB-lite"/>
    </source>
</evidence>
<dbReference type="GO" id="GO:0071555">
    <property type="term" value="P:cell wall organization"/>
    <property type="evidence" value="ECO:0007669"/>
    <property type="project" value="UniProtKB-KW"/>
</dbReference>
<dbReference type="PANTHER" id="PTHR34183:SF1">
    <property type="entry name" value="ENDOLYTIC PEPTIDOGLYCAN TRANSGLYCOSYLASE RLPA"/>
    <property type="match status" value="1"/>
</dbReference>
<evidence type="ECO:0000313" key="10">
    <source>
        <dbReference type="Proteomes" id="UP000182800"/>
    </source>
</evidence>
<dbReference type="PATRIC" id="fig|1653334.4.peg.1403"/>
<evidence type="ECO:0000256" key="3">
    <source>
        <dbReference type="HAMAP-Rule" id="MF_02071"/>
    </source>
</evidence>
<dbReference type="RefSeq" id="WP_238947208.1">
    <property type="nucleotide sequence ID" value="NZ_FMBM01000002.1"/>
</dbReference>
<feature type="domain" description="RlpA-like protein double-psi beta-barrel" evidence="6">
    <location>
        <begin position="98"/>
        <end position="186"/>
    </location>
</feature>
<dbReference type="EMBL" id="FMBM01000002">
    <property type="protein sequence ID" value="SCC81664.1"/>
    <property type="molecule type" value="Genomic_DNA"/>
</dbReference>
<evidence type="ECO:0000313" key="7">
    <source>
        <dbReference type="EMBL" id="KPQ08719.1"/>
    </source>
</evidence>
<organism evidence="7 9">
    <name type="scientific">Saliniramus fredricksonii</name>
    <dbReference type="NCBI Taxonomy" id="1653334"/>
    <lineage>
        <taxon>Bacteria</taxon>
        <taxon>Pseudomonadati</taxon>
        <taxon>Pseudomonadota</taxon>
        <taxon>Alphaproteobacteria</taxon>
        <taxon>Hyphomicrobiales</taxon>
        <taxon>Salinarimonadaceae</taxon>
        <taxon>Saliniramus</taxon>
    </lineage>
</organism>
<evidence type="ECO:0000313" key="9">
    <source>
        <dbReference type="Proteomes" id="UP000050497"/>
    </source>
</evidence>
<dbReference type="SUPFAM" id="SSF50685">
    <property type="entry name" value="Barwin-like endoglucanases"/>
    <property type="match status" value="1"/>
</dbReference>
<dbReference type="InterPro" id="IPR012997">
    <property type="entry name" value="RplA"/>
</dbReference>
<gene>
    <name evidence="7" type="primary">rlpA-3</name>
    <name evidence="3" type="synonym">rlpA</name>
    <name evidence="8" type="ORF">GA0071312_2623</name>
    <name evidence="7" type="ORF">HLUCCO17_17190</name>
</gene>
<comment type="caution">
    <text evidence="7">The sequence shown here is derived from an EMBL/GenBank/DDBJ whole genome shotgun (WGS) entry which is preliminary data.</text>
</comment>
<dbReference type="AlphaFoldDB" id="A0A0P7X2T5"/>